<name>A0AAV3Z956_9GAST</name>
<gene>
    <name evidence="2" type="ORF">PoB_001896600</name>
</gene>
<organism evidence="2 3">
    <name type="scientific">Plakobranchus ocellatus</name>
    <dbReference type="NCBI Taxonomy" id="259542"/>
    <lineage>
        <taxon>Eukaryota</taxon>
        <taxon>Metazoa</taxon>
        <taxon>Spiralia</taxon>
        <taxon>Lophotrochozoa</taxon>
        <taxon>Mollusca</taxon>
        <taxon>Gastropoda</taxon>
        <taxon>Heterobranchia</taxon>
        <taxon>Euthyneura</taxon>
        <taxon>Panpulmonata</taxon>
        <taxon>Sacoglossa</taxon>
        <taxon>Placobranchoidea</taxon>
        <taxon>Plakobranchidae</taxon>
        <taxon>Plakobranchus</taxon>
    </lineage>
</organism>
<dbReference type="AlphaFoldDB" id="A0AAV3Z956"/>
<sequence length="76" mass="8355">MLDNVPRPSARSGGNQLTLRTSKRSAGKMPLIPCSSTTFSAKSETFFSRSACEVQTSQFSDAYKSSRSRRAFSGLW</sequence>
<protein>
    <submittedName>
        <fullName evidence="2">Uncharacterized protein</fullName>
    </submittedName>
</protein>
<feature type="region of interest" description="Disordered" evidence="1">
    <location>
        <begin position="1"/>
        <end position="28"/>
    </location>
</feature>
<evidence type="ECO:0000313" key="2">
    <source>
        <dbReference type="EMBL" id="GFN92460.1"/>
    </source>
</evidence>
<proteinExistence type="predicted"/>
<keyword evidence="3" id="KW-1185">Reference proteome</keyword>
<evidence type="ECO:0000313" key="3">
    <source>
        <dbReference type="Proteomes" id="UP000735302"/>
    </source>
</evidence>
<dbReference type="EMBL" id="BLXT01002245">
    <property type="protein sequence ID" value="GFN92460.1"/>
    <property type="molecule type" value="Genomic_DNA"/>
</dbReference>
<dbReference type="Proteomes" id="UP000735302">
    <property type="component" value="Unassembled WGS sequence"/>
</dbReference>
<reference evidence="2 3" key="1">
    <citation type="journal article" date="2021" name="Elife">
        <title>Chloroplast acquisition without the gene transfer in kleptoplastic sea slugs, Plakobranchus ocellatus.</title>
        <authorList>
            <person name="Maeda T."/>
            <person name="Takahashi S."/>
            <person name="Yoshida T."/>
            <person name="Shimamura S."/>
            <person name="Takaki Y."/>
            <person name="Nagai Y."/>
            <person name="Toyoda A."/>
            <person name="Suzuki Y."/>
            <person name="Arimoto A."/>
            <person name="Ishii H."/>
            <person name="Satoh N."/>
            <person name="Nishiyama T."/>
            <person name="Hasebe M."/>
            <person name="Maruyama T."/>
            <person name="Minagawa J."/>
            <person name="Obokata J."/>
            <person name="Shigenobu S."/>
        </authorList>
    </citation>
    <scope>NUCLEOTIDE SEQUENCE [LARGE SCALE GENOMIC DNA]</scope>
</reference>
<accession>A0AAV3Z956</accession>
<comment type="caution">
    <text evidence="2">The sequence shown here is derived from an EMBL/GenBank/DDBJ whole genome shotgun (WGS) entry which is preliminary data.</text>
</comment>
<evidence type="ECO:0000256" key="1">
    <source>
        <dbReference type="SAM" id="MobiDB-lite"/>
    </source>
</evidence>